<dbReference type="EMBL" id="JAPEUY010000013">
    <property type="protein sequence ID" value="KAJ4366972.1"/>
    <property type="molecule type" value="Genomic_DNA"/>
</dbReference>
<dbReference type="OrthoDB" id="2142961at2759"/>
<feature type="compositionally biased region" description="Polar residues" evidence="1">
    <location>
        <begin position="43"/>
        <end position="62"/>
    </location>
</feature>
<feature type="compositionally biased region" description="Polar residues" evidence="1">
    <location>
        <begin position="285"/>
        <end position="297"/>
    </location>
</feature>
<comment type="caution">
    <text evidence="2">The sequence shown here is derived from an EMBL/GenBank/DDBJ whole genome shotgun (WGS) entry which is preliminary data.</text>
</comment>
<proteinExistence type="predicted"/>
<reference evidence="2" key="1">
    <citation type="submission" date="2022-10" db="EMBL/GenBank/DDBJ databases">
        <title>Tapping the CABI collections for fungal endophytes: first genome assemblies for Collariella, Neodidymelliopsis, Ascochyta clinopodiicola, Didymella pomorum, Didymosphaeria variabile, Neocosmospora piperis and Neocucurbitaria cava.</title>
        <authorList>
            <person name="Hill R."/>
        </authorList>
    </citation>
    <scope>NUCLEOTIDE SEQUENCE</scope>
    <source>
        <strain evidence="2">IMI 356814</strain>
    </source>
</reference>
<name>A0A9W8Y5A7_9PLEO</name>
<feature type="compositionally biased region" description="Basic and acidic residues" evidence="1">
    <location>
        <begin position="197"/>
        <end position="216"/>
    </location>
</feature>
<feature type="compositionally biased region" description="Polar residues" evidence="1">
    <location>
        <begin position="327"/>
        <end position="336"/>
    </location>
</feature>
<feature type="region of interest" description="Disordered" evidence="1">
    <location>
        <begin position="412"/>
        <end position="544"/>
    </location>
</feature>
<dbReference type="Proteomes" id="UP001140560">
    <property type="component" value="Unassembled WGS sequence"/>
</dbReference>
<feature type="compositionally biased region" description="Pro residues" evidence="1">
    <location>
        <begin position="524"/>
        <end position="535"/>
    </location>
</feature>
<feature type="compositionally biased region" description="Polar residues" evidence="1">
    <location>
        <begin position="23"/>
        <end position="34"/>
    </location>
</feature>
<protein>
    <recommendedName>
        <fullName evidence="4">Proteophosphoglycan 5</fullName>
    </recommendedName>
</protein>
<feature type="compositionally biased region" description="Polar residues" evidence="1">
    <location>
        <begin position="346"/>
        <end position="363"/>
    </location>
</feature>
<feature type="compositionally biased region" description="Polar residues" evidence="1">
    <location>
        <begin position="218"/>
        <end position="229"/>
    </location>
</feature>
<evidence type="ECO:0008006" key="4">
    <source>
        <dbReference type="Google" id="ProtNLM"/>
    </source>
</evidence>
<evidence type="ECO:0000313" key="2">
    <source>
        <dbReference type="EMBL" id="KAJ4366972.1"/>
    </source>
</evidence>
<feature type="compositionally biased region" description="Pro residues" evidence="1">
    <location>
        <begin position="181"/>
        <end position="194"/>
    </location>
</feature>
<evidence type="ECO:0000256" key="1">
    <source>
        <dbReference type="SAM" id="MobiDB-lite"/>
    </source>
</evidence>
<dbReference type="InterPro" id="IPR028322">
    <property type="entry name" value="PNRC-like_rgn"/>
</dbReference>
<dbReference type="AlphaFoldDB" id="A0A9W8Y5A7"/>
<feature type="region of interest" description="Disordered" evidence="1">
    <location>
        <begin position="1"/>
        <end position="397"/>
    </location>
</feature>
<dbReference type="Pfam" id="PF15365">
    <property type="entry name" value="PNRC"/>
    <property type="match status" value="1"/>
</dbReference>
<dbReference type="GO" id="GO:0016071">
    <property type="term" value="P:mRNA metabolic process"/>
    <property type="evidence" value="ECO:0007669"/>
    <property type="project" value="UniProtKB-ARBA"/>
</dbReference>
<accession>A0A9W8Y5A7</accession>
<keyword evidence="3" id="KW-1185">Reference proteome</keyword>
<sequence>MSTTQSTASPRPPRGNPQQPQGATQPLQNNTARQSQRKPRGNRAQNGHNQLNAAVASPNQRPANADPAFTDSAVFSSEEAQMPKGSRNPKKHTQSQPSLDRVCSPNGPQAPLTDTEAATNNPSATPAKVHGAYAGPTFHASPAPSALPIPKFLSRSVPAKTRSGPLTPPPEDSSDSAGSPSPSPASPSRAPIPVPSRHQDSPLDMLFKADKAERAKNPQGSPASAQYFQPSLPVRPQHYKQDSFNSSNGVFPIELDGASKDAHLSPPAASPAAHRSVTDPCHVPQVQNPPQANNGNDVMQDLFNRLSMSQKNLAAATPQKPEGQAPSDPQSRNLTPSPFHDGRPTTVRSASGPSTPAPTTQEASDFFYGNRNLSPLFKAAKGDTGKRNSGLRTEITADSPLVDQGLFHDFSAIPQPRVMDPNTFTRTQPGNHNERPVGARRGSAPFVQPYQQSPNNRRRTPGRQSYQPRPDSYPARVNQNGSGPKPGKAVGNIPQASAPKPSTTMMSFVPASVAAKPKQQATSTPPPAGTPPPMKVPDSSDTLALEQDLKRLLNLKMTGDTSSVR</sequence>
<organism evidence="2 3">
    <name type="scientific">Neocucurbitaria cava</name>
    <dbReference type="NCBI Taxonomy" id="798079"/>
    <lineage>
        <taxon>Eukaryota</taxon>
        <taxon>Fungi</taxon>
        <taxon>Dikarya</taxon>
        <taxon>Ascomycota</taxon>
        <taxon>Pezizomycotina</taxon>
        <taxon>Dothideomycetes</taxon>
        <taxon>Pleosporomycetidae</taxon>
        <taxon>Pleosporales</taxon>
        <taxon>Pleosporineae</taxon>
        <taxon>Cucurbitariaceae</taxon>
        <taxon>Neocucurbitaria</taxon>
    </lineage>
</organism>
<gene>
    <name evidence="2" type="ORF">N0V83_007502</name>
</gene>
<feature type="compositionally biased region" description="Polar residues" evidence="1">
    <location>
        <begin position="422"/>
        <end position="431"/>
    </location>
</feature>
<evidence type="ECO:0000313" key="3">
    <source>
        <dbReference type="Proteomes" id="UP001140560"/>
    </source>
</evidence>